<keyword evidence="1" id="KW-1133">Transmembrane helix</keyword>
<keyword evidence="1" id="KW-0812">Transmembrane</keyword>
<dbReference type="OrthoDB" id="231157at2"/>
<evidence type="ECO:0000313" key="3">
    <source>
        <dbReference type="Proteomes" id="UP000315010"/>
    </source>
</evidence>
<keyword evidence="1" id="KW-0472">Membrane</keyword>
<organism evidence="2 3">
    <name type="scientific">Novipirellula herctigrandis</name>
    <dbReference type="NCBI Taxonomy" id="2527986"/>
    <lineage>
        <taxon>Bacteria</taxon>
        <taxon>Pseudomonadati</taxon>
        <taxon>Planctomycetota</taxon>
        <taxon>Planctomycetia</taxon>
        <taxon>Pirellulales</taxon>
        <taxon>Pirellulaceae</taxon>
        <taxon>Novipirellula</taxon>
    </lineage>
</organism>
<dbReference type="EMBL" id="SJPJ01000001">
    <property type="protein sequence ID" value="TWT82012.1"/>
    <property type="molecule type" value="Genomic_DNA"/>
</dbReference>
<proteinExistence type="predicted"/>
<gene>
    <name evidence="2" type="ORF">CA13_34670</name>
</gene>
<protein>
    <submittedName>
        <fullName evidence="2">Uncharacterized protein</fullName>
    </submittedName>
</protein>
<comment type="caution">
    <text evidence="2">The sequence shown here is derived from an EMBL/GenBank/DDBJ whole genome shotgun (WGS) entry which is preliminary data.</text>
</comment>
<dbReference type="AlphaFoldDB" id="A0A5C5Z3R3"/>
<accession>A0A5C5Z3R3</accession>
<sequence length="785" mass="85302">MNRIRLFHARRLPAFTLVELLVAMTITLVLMAALGRSFAFIGRNMKEGRSKVSLSSKLRGISFRLRSDLSARTVDAKPPISSQSGKGYFVYYEGPLTESTFGTYADEPVRIGTDGTVYRASDTTDTDTDGTTDYYDQDIEKGPTYKRHSRIGDFDDYVAFTAEAPGDDWFTGKVPAYLVDDSAADPMEPRIIRSKYAEIIMWASPQWDVDAATNTLQYEAHPSAMPKYQDQDMDGVPDRIKLHQRVLLIRPDLNVRRTLPYAAPLVRVEANVLRPLNNSTNPDAVPTALQRLYPIGINNGAAATPPTPMFSNYVDGTTATDNTQFFNSNWLVGMTPLHHFFDLSLRRVVHPVTGEPTPYVAANSLEDLVQPHNRFAHVRYPGRHFGRGTTGSDYATSMPLLALGTNNTVLNAASPWVPNGHHPNLTTVNALGAPATRSGLFNGWLLPQFELGDANPPATAGTTDHWQRGYLVANDPRWDRSGEDVIAANLLAFDIKGFDQTAPIFLTSGLDGAPGREGVNDDGVPTSGADAIDQTAIYGGQYVSELGAVGSDDELVHMGDEGIYNIIRDGVFSPDVAGTGGFHQHMLASRGDFVDLYYPYLAGGPLRDLMQYTASTKTPAITAPATPQPRVAFNYTNFLVSQFSGYPIPVATLNDIKRSGKLVHSSGTGDIAFFQPTYDTWTDGYETDGFDQTHRTSGAVTGGQMVGTTWVLNDAVSTVAGRNARLPTPAATPLPFSVDTGNVIPTDPETSAPINAPLPAISITIRMGDPASNQMTQFTVIESLD</sequence>
<evidence type="ECO:0000313" key="2">
    <source>
        <dbReference type="EMBL" id="TWT82012.1"/>
    </source>
</evidence>
<dbReference type="InterPro" id="IPR012902">
    <property type="entry name" value="N_methyl_site"/>
</dbReference>
<evidence type="ECO:0000256" key="1">
    <source>
        <dbReference type="SAM" id="Phobius"/>
    </source>
</evidence>
<keyword evidence="3" id="KW-1185">Reference proteome</keyword>
<name>A0A5C5Z3R3_9BACT</name>
<feature type="transmembrane region" description="Helical" evidence="1">
    <location>
        <begin position="12"/>
        <end position="34"/>
    </location>
</feature>
<reference evidence="2 3" key="1">
    <citation type="submission" date="2019-02" db="EMBL/GenBank/DDBJ databases">
        <title>Deep-cultivation of Planctomycetes and their phenomic and genomic characterization uncovers novel biology.</title>
        <authorList>
            <person name="Wiegand S."/>
            <person name="Jogler M."/>
            <person name="Boedeker C."/>
            <person name="Pinto D."/>
            <person name="Vollmers J."/>
            <person name="Rivas-Marin E."/>
            <person name="Kohn T."/>
            <person name="Peeters S.H."/>
            <person name="Heuer A."/>
            <person name="Rast P."/>
            <person name="Oberbeckmann S."/>
            <person name="Bunk B."/>
            <person name="Jeske O."/>
            <person name="Meyerdierks A."/>
            <person name="Storesund J.E."/>
            <person name="Kallscheuer N."/>
            <person name="Luecker S."/>
            <person name="Lage O.M."/>
            <person name="Pohl T."/>
            <person name="Merkel B.J."/>
            <person name="Hornburger P."/>
            <person name="Mueller R.-W."/>
            <person name="Bruemmer F."/>
            <person name="Labrenz M."/>
            <person name="Spormann A.M."/>
            <person name="Op Den Camp H."/>
            <person name="Overmann J."/>
            <person name="Amann R."/>
            <person name="Jetten M.S.M."/>
            <person name="Mascher T."/>
            <person name="Medema M.H."/>
            <person name="Devos D.P."/>
            <person name="Kaster A.-K."/>
            <person name="Ovreas L."/>
            <person name="Rohde M."/>
            <person name="Galperin M.Y."/>
            <person name="Jogler C."/>
        </authorList>
    </citation>
    <scope>NUCLEOTIDE SEQUENCE [LARGE SCALE GENOMIC DNA]</scope>
    <source>
        <strain evidence="2 3">CA13</strain>
    </source>
</reference>
<dbReference type="RefSeq" id="WP_146398255.1">
    <property type="nucleotide sequence ID" value="NZ_SJPJ01000001.1"/>
</dbReference>
<dbReference type="Pfam" id="PF07963">
    <property type="entry name" value="N_methyl"/>
    <property type="match status" value="1"/>
</dbReference>
<dbReference type="Proteomes" id="UP000315010">
    <property type="component" value="Unassembled WGS sequence"/>
</dbReference>